<dbReference type="InterPro" id="IPR013783">
    <property type="entry name" value="Ig-like_fold"/>
</dbReference>
<dbReference type="InterPro" id="IPR037439">
    <property type="entry name" value="Branching_enzy"/>
</dbReference>
<dbReference type="SMART" id="SM00642">
    <property type="entry name" value="Aamy"/>
    <property type="match status" value="1"/>
</dbReference>
<dbReference type="Gene3D" id="2.60.40.10">
    <property type="entry name" value="Immunoglobulins"/>
    <property type="match status" value="1"/>
</dbReference>
<name>B1WRW4_CROS5</name>
<dbReference type="PIRSF" id="PIRSF000463">
    <property type="entry name" value="GlgB"/>
    <property type="match status" value="1"/>
</dbReference>
<dbReference type="PANTHER" id="PTHR43002">
    <property type="entry name" value="GLYCOGEN DEBRANCHING ENZYME"/>
    <property type="match status" value="1"/>
</dbReference>
<dbReference type="SUPFAM" id="SSF81296">
    <property type="entry name" value="E set domains"/>
    <property type="match status" value="1"/>
</dbReference>
<proteinExistence type="inferred from homology"/>
<dbReference type="InterPro" id="IPR017853">
    <property type="entry name" value="GH"/>
</dbReference>
<dbReference type="HOGENOM" id="CLU_004245_5_0_3"/>
<dbReference type="SUPFAM" id="SSF51445">
    <property type="entry name" value="(Trans)glycosidases"/>
    <property type="match status" value="1"/>
</dbReference>
<dbReference type="CDD" id="cd11350">
    <property type="entry name" value="AmyAc_4"/>
    <property type="match status" value="1"/>
</dbReference>
<dbReference type="Pfam" id="PF00128">
    <property type="entry name" value="Alpha-amylase"/>
    <property type="match status" value="1"/>
</dbReference>
<dbReference type="OrthoDB" id="9800174at2"/>
<evidence type="ECO:0000256" key="1">
    <source>
        <dbReference type="ARBA" id="ARBA00008061"/>
    </source>
</evidence>
<dbReference type="AlphaFoldDB" id="B1WRW4"/>
<dbReference type="KEGG" id="cyt:cce_0807"/>
<evidence type="ECO:0000313" key="3">
    <source>
        <dbReference type="EMBL" id="ACB50158.1"/>
    </source>
</evidence>
<dbReference type="InterPro" id="IPR006047">
    <property type="entry name" value="GH13_cat_dom"/>
</dbReference>
<dbReference type="CDD" id="cd02859">
    <property type="entry name" value="E_set_AMPKbeta_like_N"/>
    <property type="match status" value="1"/>
</dbReference>
<dbReference type="InterPro" id="IPR004193">
    <property type="entry name" value="Glyco_hydro_13_N"/>
</dbReference>
<dbReference type="Proteomes" id="UP000001203">
    <property type="component" value="Chromosome circular"/>
</dbReference>
<comment type="similarity">
    <text evidence="1">Belongs to the glycosyl hydrolase 13 family.</text>
</comment>
<protein>
    <submittedName>
        <fullName evidence="3">Alpha-glucanotransferase</fullName>
    </submittedName>
</protein>
<dbReference type="Gene3D" id="2.60.40.1180">
    <property type="entry name" value="Golgi alpha-mannosidase II"/>
    <property type="match status" value="1"/>
</dbReference>
<organism evidence="3 4">
    <name type="scientific">Crocosphaera subtropica (strain ATCC 51142 / BH68)</name>
    <name type="common">Cyanothece sp. (strain ATCC 51142)</name>
    <dbReference type="NCBI Taxonomy" id="43989"/>
    <lineage>
        <taxon>Bacteria</taxon>
        <taxon>Bacillati</taxon>
        <taxon>Cyanobacteriota</taxon>
        <taxon>Cyanophyceae</taxon>
        <taxon>Oscillatoriophycideae</taxon>
        <taxon>Chroococcales</taxon>
        <taxon>Aphanothecaceae</taxon>
        <taxon>Crocosphaera</taxon>
        <taxon>Crocosphaera subtropica</taxon>
    </lineage>
</organism>
<dbReference type="CAZy" id="CBM48">
    <property type="family name" value="Carbohydrate-Binding Module Family 48"/>
</dbReference>
<reference evidence="3 4" key="1">
    <citation type="journal article" date="2008" name="Proc. Natl. Acad. Sci. U.S.A.">
        <title>The genome of Cyanothece 51142, a unicellular diazotrophic cyanobacterium important in the marine nitrogen cycle.</title>
        <authorList>
            <person name="Welsh E.A."/>
            <person name="Liberton M."/>
            <person name="Stoeckel J."/>
            <person name="Loh T."/>
            <person name="Elvitigala T."/>
            <person name="Wang C."/>
            <person name="Wollam A."/>
            <person name="Fulton R.S."/>
            <person name="Clifton S.W."/>
            <person name="Jacobs J.M."/>
            <person name="Aurora R."/>
            <person name="Ghosh B.K."/>
            <person name="Sherman L.A."/>
            <person name="Smith R.D."/>
            <person name="Wilson R.K."/>
            <person name="Pakrasi H.B."/>
        </authorList>
    </citation>
    <scope>NUCLEOTIDE SEQUENCE [LARGE SCALE GENOMIC DNA]</scope>
    <source>
        <strain evidence="4">ATCC 51142 / BH68</strain>
    </source>
</reference>
<accession>B1WRW4</accession>
<dbReference type="SUPFAM" id="SSF51011">
    <property type="entry name" value="Glycosyl hydrolase domain"/>
    <property type="match status" value="1"/>
</dbReference>
<dbReference type="Gene3D" id="3.20.20.80">
    <property type="entry name" value="Glycosidases"/>
    <property type="match status" value="1"/>
</dbReference>
<dbReference type="Pfam" id="PF02922">
    <property type="entry name" value="CBM_48"/>
    <property type="match status" value="1"/>
</dbReference>
<dbReference type="RefSeq" id="WP_009546046.1">
    <property type="nucleotide sequence ID" value="NC_010546.1"/>
</dbReference>
<dbReference type="CAZy" id="GH13">
    <property type="family name" value="Glycoside Hydrolase Family 13"/>
</dbReference>
<evidence type="ECO:0000259" key="2">
    <source>
        <dbReference type="SMART" id="SM00642"/>
    </source>
</evidence>
<sequence>MGSLIEFELFAPYNKGATVKGSFSDWSEIEMEKDEKGYFRTKVELEDGVYEYKFRVQSQSPFLDPDEWVEINDPYAKEVSKECTNSLVRVKDGEKVIDTYSWKNDAHSLSSNNSLVIYELFIDKFSDNFQGVINKLDYLSELGINAIELMPVQAFPDGKKWGYTPCYYFATEPTYGSSEDLKRLIDECHGRGIRVLLDCVFNHSDPDASLTQIDYNYWYRKEPKDPENNWGPEFDYQHYDDHLDIKPAWQFIGDVVKFWVEEYHIDGFRYDAANQIDHYEFLDWLSEQARNASGNKPFFNTAEYIPEDPNLAGYNQPMDSCWHESFYQQAIAHICGDHCNLDQLKEVINCQKQGYQGAISAINYISCHDHQSVFSELGDRNIFEEEAFQRAKLGAILLITSIGVPLIWMGNEFGEYDADAESSINWDLLENDSNQTLLKTYKKLIALKTKNNALHTDNIDFIHEDIDNKILVYHRWNNEDSRVVVVLNFSGNSFSDYKIPNFPNSNHWQDYLNDETYEASDNQLILNIGAYEGKILVS</sequence>
<dbReference type="GO" id="GO:0003844">
    <property type="term" value="F:1,4-alpha-glucan branching enzyme activity"/>
    <property type="evidence" value="ECO:0007669"/>
    <property type="project" value="InterPro"/>
</dbReference>
<dbReference type="GO" id="GO:0043169">
    <property type="term" value="F:cation binding"/>
    <property type="evidence" value="ECO:0007669"/>
    <property type="project" value="InterPro"/>
</dbReference>
<evidence type="ECO:0000313" key="4">
    <source>
        <dbReference type="Proteomes" id="UP000001203"/>
    </source>
</evidence>
<dbReference type="EMBL" id="CP000806">
    <property type="protein sequence ID" value="ACB50158.1"/>
    <property type="molecule type" value="Genomic_DNA"/>
</dbReference>
<keyword evidence="4" id="KW-1185">Reference proteome</keyword>
<gene>
    <name evidence="3" type="ordered locus">cce_0807</name>
</gene>
<dbReference type="InterPro" id="IPR014756">
    <property type="entry name" value="Ig_E-set"/>
</dbReference>
<dbReference type="eggNOG" id="COG0296">
    <property type="taxonomic scope" value="Bacteria"/>
</dbReference>
<dbReference type="InterPro" id="IPR006048">
    <property type="entry name" value="A-amylase/branching_C"/>
</dbReference>
<dbReference type="GO" id="GO:0004553">
    <property type="term" value="F:hydrolase activity, hydrolyzing O-glycosyl compounds"/>
    <property type="evidence" value="ECO:0007669"/>
    <property type="project" value="InterPro"/>
</dbReference>
<dbReference type="Pfam" id="PF02806">
    <property type="entry name" value="Alpha-amylase_C"/>
    <property type="match status" value="1"/>
</dbReference>
<dbReference type="STRING" id="43989.cce_0807"/>
<feature type="domain" description="Glycosyl hydrolase family 13 catalytic" evidence="2">
    <location>
        <begin position="119"/>
        <end position="448"/>
    </location>
</feature>
<dbReference type="GO" id="GO:0005978">
    <property type="term" value="P:glycogen biosynthetic process"/>
    <property type="evidence" value="ECO:0007669"/>
    <property type="project" value="InterPro"/>
</dbReference>
<dbReference type="InterPro" id="IPR013780">
    <property type="entry name" value="Glyco_hydro_b"/>
</dbReference>